<accession>A0A367ZTQ1</accession>
<sequence length="139" mass="15412">MAVITRYLEHATKGNGHAIDLTPDLARMLRETGLRHGACTVFVPGATGGLTTVEYEPGLLLDLQELWERLAPARATYHHDATWHDGNGHSHVRASLVGPSLTVPFVDGAFTLGTWQQVVFLDFDIRPRTRRLVLQFIGE</sequence>
<dbReference type="InterPro" id="IPR035917">
    <property type="entry name" value="YjbQ-like_sf"/>
</dbReference>
<gene>
    <name evidence="2" type="ORF">OZSIB_3045</name>
</gene>
<protein>
    <submittedName>
        <fullName evidence="2">Secondary thiamine-phosphate synthase enzyme</fullName>
    </submittedName>
</protein>
<evidence type="ECO:0000256" key="1">
    <source>
        <dbReference type="ARBA" id="ARBA00005534"/>
    </source>
</evidence>
<dbReference type="InterPro" id="IPR001602">
    <property type="entry name" value="UPF0047_YjbQ-like"/>
</dbReference>
<dbReference type="PIRSF" id="PIRSF004681">
    <property type="entry name" value="UCP004681"/>
    <property type="match status" value="1"/>
</dbReference>
<organism evidence="2 3">
    <name type="scientific">Candidatus Ozemobacter sibiricus</name>
    <dbReference type="NCBI Taxonomy" id="2268124"/>
    <lineage>
        <taxon>Bacteria</taxon>
        <taxon>Candidatus Ozemobacteria</taxon>
        <taxon>Candidatus Ozemobacterales</taxon>
        <taxon>Candidatus Ozemobacteraceae</taxon>
        <taxon>Candidatus Ozemobacter</taxon>
    </lineage>
</organism>
<proteinExistence type="inferred from homology"/>
<dbReference type="SUPFAM" id="SSF111038">
    <property type="entry name" value="YjbQ-like"/>
    <property type="match status" value="1"/>
</dbReference>
<dbReference type="EMBL" id="QOQW01000005">
    <property type="protein sequence ID" value="RCK80732.1"/>
    <property type="molecule type" value="Genomic_DNA"/>
</dbReference>
<dbReference type="PANTHER" id="PTHR30615">
    <property type="entry name" value="UNCHARACTERIZED PROTEIN YJBQ-RELATED"/>
    <property type="match status" value="1"/>
</dbReference>
<dbReference type="Gene3D" id="2.60.120.460">
    <property type="entry name" value="YjbQ-like"/>
    <property type="match status" value="1"/>
</dbReference>
<dbReference type="Pfam" id="PF01894">
    <property type="entry name" value="YjbQ"/>
    <property type="match status" value="1"/>
</dbReference>
<dbReference type="Proteomes" id="UP000252355">
    <property type="component" value="Unassembled WGS sequence"/>
</dbReference>
<dbReference type="AlphaFoldDB" id="A0A367ZTQ1"/>
<comment type="similarity">
    <text evidence="1">Belongs to the UPF0047 family.</text>
</comment>
<reference evidence="2 3" key="1">
    <citation type="submission" date="2018-05" db="EMBL/GenBank/DDBJ databases">
        <title>A metagenomic window into the 2 km-deep terrestrial subsurface aquifer revealed taxonomically and functionally diverse microbial community comprising novel uncultured bacterial lineages.</title>
        <authorList>
            <person name="Kadnikov V.V."/>
            <person name="Mardanov A.V."/>
            <person name="Beletsky A.V."/>
            <person name="Banks D."/>
            <person name="Pimenov N.V."/>
            <person name="Frank Y.A."/>
            <person name="Karnachuk O.V."/>
            <person name="Ravin N.V."/>
        </authorList>
    </citation>
    <scope>NUCLEOTIDE SEQUENCE [LARGE SCALE GENOMIC DNA]</scope>
    <source>
        <strain evidence="2">BY5</strain>
    </source>
</reference>
<dbReference type="PANTHER" id="PTHR30615:SF8">
    <property type="entry name" value="UPF0047 PROTEIN C4A8.02C"/>
    <property type="match status" value="1"/>
</dbReference>
<comment type="caution">
    <text evidence="2">The sequence shown here is derived from an EMBL/GenBank/DDBJ whole genome shotgun (WGS) entry which is preliminary data.</text>
</comment>
<name>A0A367ZTQ1_9BACT</name>
<evidence type="ECO:0000313" key="3">
    <source>
        <dbReference type="Proteomes" id="UP000252355"/>
    </source>
</evidence>
<dbReference type="NCBIfam" id="TIGR00149">
    <property type="entry name" value="TIGR00149_YjbQ"/>
    <property type="match status" value="1"/>
</dbReference>
<evidence type="ECO:0000313" key="2">
    <source>
        <dbReference type="EMBL" id="RCK80732.1"/>
    </source>
</evidence>